<feature type="coiled-coil region" evidence="3">
    <location>
        <begin position="262"/>
        <end position="313"/>
    </location>
</feature>
<dbReference type="GO" id="GO:0060003">
    <property type="term" value="P:copper ion export"/>
    <property type="evidence" value="ECO:0007669"/>
    <property type="project" value="TreeGrafter"/>
</dbReference>
<accession>A0A2Z4FR63</accession>
<dbReference type="InterPro" id="IPR058647">
    <property type="entry name" value="BSH_CzcB-like"/>
</dbReference>
<dbReference type="Pfam" id="PF25975">
    <property type="entry name" value="CzcB_C"/>
    <property type="match status" value="1"/>
</dbReference>
<dbReference type="GO" id="GO:0015679">
    <property type="term" value="P:plasma membrane copper ion transport"/>
    <property type="evidence" value="ECO:0007669"/>
    <property type="project" value="TreeGrafter"/>
</dbReference>
<evidence type="ECO:0000256" key="1">
    <source>
        <dbReference type="ARBA" id="ARBA00009477"/>
    </source>
</evidence>
<gene>
    <name evidence="7" type="ORF">DN745_11385</name>
</gene>
<dbReference type="PANTHER" id="PTHR30097:SF4">
    <property type="entry name" value="SLR6042 PROTEIN"/>
    <property type="match status" value="1"/>
</dbReference>
<keyword evidence="3" id="KW-0175">Coiled coil</keyword>
<dbReference type="Gene3D" id="2.40.50.100">
    <property type="match status" value="1"/>
</dbReference>
<dbReference type="Pfam" id="PF25954">
    <property type="entry name" value="Beta-barrel_RND_2"/>
    <property type="match status" value="1"/>
</dbReference>
<keyword evidence="8" id="KW-1185">Reference proteome</keyword>
<feature type="domain" description="CzcB-like barrel-sandwich hybrid" evidence="5">
    <location>
        <begin position="219"/>
        <end position="360"/>
    </location>
</feature>
<name>A0A2Z4FR63_9DELT</name>
<evidence type="ECO:0000259" key="6">
    <source>
        <dbReference type="Pfam" id="PF25975"/>
    </source>
</evidence>
<dbReference type="PANTHER" id="PTHR30097">
    <property type="entry name" value="CATION EFFLUX SYSTEM PROTEIN CUSB"/>
    <property type="match status" value="1"/>
</dbReference>
<dbReference type="Pfam" id="PF25973">
    <property type="entry name" value="BSH_CzcB"/>
    <property type="match status" value="1"/>
</dbReference>
<dbReference type="Proteomes" id="UP000249799">
    <property type="component" value="Chromosome"/>
</dbReference>
<comment type="similarity">
    <text evidence="1">Belongs to the membrane fusion protein (MFP) (TC 8.A.1) family.</text>
</comment>
<evidence type="ECO:0000313" key="7">
    <source>
        <dbReference type="EMBL" id="AWV91412.1"/>
    </source>
</evidence>
<dbReference type="KEGG" id="bsed:DN745_11385"/>
<dbReference type="GO" id="GO:0046914">
    <property type="term" value="F:transition metal ion binding"/>
    <property type="evidence" value="ECO:0007669"/>
    <property type="project" value="TreeGrafter"/>
</dbReference>
<evidence type="ECO:0000259" key="4">
    <source>
        <dbReference type="Pfam" id="PF25954"/>
    </source>
</evidence>
<dbReference type="AlphaFoldDB" id="A0A2Z4FR63"/>
<organism evidence="7 8">
    <name type="scientific">Bradymonas sediminis</name>
    <dbReference type="NCBI Taxonomy" id="1548548"/>
    <lineage>
        <taxon>Bacteria</taxon>
        <taxon>Deltaproteobacteria</taxon>
        <taxon>Bradymonadales</taxon>
        <taxon>Bradymonadaceae</taxon>
        <taxon>Bradymonas</taxon>
    </lineage>
</organism>
<evidence type="ECO:0000256" key="2">
    <source>
        <dbReference type="ARBA" id="ARBA00022448"/>
    </source>
</evidence>
<proteinExistence type="inferred from homology"/>
<dbReference type="GO" id="GO:0030288">
    <property type="term" value="C:outer membrane-bounded periplasmic space"/>
    <property type="evidence" value="ECO:0007669"/>
    <property type="project" value="TreeGrafter"/>
</dbReference>
<keyword evidence="2" id="KW-0813">Transport</keyword>
<dbReference type="NCBIfam" id="TIGR01730">
    <property type="entry name" value="RND_mfp"/>
    <property type="match status" value="1"/>
</dbReference>
<dbReference type="SUPFAM" id="SSF111369">
    <property type="entry name" value="HlyD-like secretion proteins"/>
    <property type="match status" value="1"/>
</dbReference>
<evidence type="ECO:0000256" key="3">
    <source>
        <dbReference type="SAM" id="Coils"/>
    </source>
</evidence>
<feature type="domain" description="CzcB-like C-terminal circularly permuted SH3-like" evidence="6">
    <location>
        <begin position="446"/>
        <end position="507"/>
    </location>
</feature>
<feature type="domain" description="CusB-like beta-barrel" evidence="4">
    <location>
        <begin position="364"/>
        <end position="437"/>
    </location>
</feature>
<dbReference type="EMBL" id="CP030032">
    <property type="protein sequence ID" value="AWV91412.1"/>
    <property type="molecule type" value="Genomic_DNA"/>
</dbReference>
<dbReference type="GO" id="GO:0016020">
    <property type="term" value="C:membrane"/>
    <property type="evidence" value="ECO:0007669"/>
    <property type="project" value="InterPro"/>
</dbReference>
<dbReference type="Gene3D" id="2.40.420.20">
    <property type="match status" value="1"/>
</dbReference>
<dbReference type="FunFam" id="2.40.30.170:FF:000010">
    <property type="entry name" value="Efflux RND transporter periplasmic adaptor subunit"/>
    <property type="match status" value="1"/>
</dbReference>
<protein>
    <submittedName>
        <fullName evidence="7">Efflux RND transporter periplasmic adaptor subunit</fullName>
    </submittedName>
</protein>
<reference evidence="7 8" key="1">
    <citation type="submission" date="2018-06" db="EMBL/GenBank/DDBJ databases">
        <title>Lujinxingia sediminis gen. nov. sp. nov., a new facultative anaerobic member of the class Deltaproteobacteria, and proposal of Lujinxingaceae fam. nov.</title>
        <authorList>
            <person name="Guo L.-Y."/>
            <person name="Li C.-M."/>
            <person name="Wang S."/>
            <person name="Du Z.-J."/>
        </authorList>
    </citation>
    <scope>NUCLEOTIDE SEQUENCE [LARGE SCALE GENOMIC DNA]</scope>
    <source>
        <strain evidence="7 8">FA350</strain>
    </source>
</reference>
<dbReference type="InterPro" id="IPR058649">
    <property type="entry name" value="CzcB_C"/>
</dbReference>
<dbReference type="Gene3D" id="2.40.30.170">
    <property type="match status" value="1"/>
</dbReference>
<sequence length="525" mass="55487">MCTKCHPELVDGYKEAGDWCDEHGFPESVCPQCHPMQAPQTGATAHSADNGEWCAGHGLPESHCTKCHPELIPKFKEAGDWCDEHGFPESACPVCNPMTPPGAKTATAHSSDNGEWCAGHGLPESHCTKCHPELIPKFKEAGDWCDEHGFPESACPVCNPMTPPGGVAPIEGVEPGTKIIFRQDDHEKAVGIEVVAARQASVGMGITAPARIEFNQNHLADVRAPVPGIVHDVRVDFGETIEKGAPLFVLESAQVGGTQAKIQAANQEIATARANLERQEKLRETGLAAERQVELARRDLQAAQSNLGSLNNALRLAGASGAARSGRYTLRAPISGTIIARPGVVGAFATEETSLATVADTSSMWAMIDVAERDGFALKTGQSVTVTIPGATDAKFPGKITWISPAVNPRTRTITVRAEVKNPDASLRANQFATAEIGIAPDASGVVVPRSAVQRLGGGTVVFVRLSQGQYEPRVVEVDRSDGDLVQVRGTVTPGEPVVTTGAYILKTELSRDSIGAGCCEVPGE</sequence>
<dbReference type="InterPro" id="IPR058792">
    <property type="entry name" value="Beta-barrel_RND_2"/>
</dbReference>
<dbReference type="OrthoDB" id="9806939at2"/>
<dbReference type="InterPro" id="IPR051909">
    <property type="entry name" value="MFP_Cation_Efflux"/>
</dbReference>
<dbReference type="GO" id="GO:0022857">
    <property type="term" value="F:transmembrane transporter activity"/>
    <property type="evidence" value="ECO:0007669"/>
    <property type="project" value="InterPro"/>
</dbReference>
<dbReference type="InterPro" id="IPR006143">
    <property type="entry name" value="RND_pump_MFP"/>
</dbReference>
<evidence type="ECO:0000259" key="5">
    <source>
        <dbReference type="Pfam" id="PF25973"/>
    </source>
</evidence>
<evidence type="ECO:0000313" key="8">
    <source>
        <dbReference type="Proteomes" id="UP000249799"/>
    </source>
</evidence>